<dbReference type="GeneID" id="101846912"/>
<evidence type="ECO:0000313" key="3">
    <source>
        <dbReference type="Proteomes" id="UP000694888"/>
    </source>
</evidence>
<gene>
    <name evidence="4" type="primary">LOC101846912</name>
</gene>
<feature type="chain" id="PRO_5045193271" evidence="1">
    <location>
        <begin position="18"/>
        <end position="411"/>
    </location>
</feature>
<dbReference type="Gene3D" id="3.40.50.410">
    <property type="entry name" value="von Willebrand factor, type A domain"/>
    <property type="match status" value="1"/>
</dbReference>
<dbReference type="PROSITE" id="PS50234">
    <property type="entry name" value="VWFA"/>
    <property type="match status" value="1"/>
</dbReference>
<dbReference type="GO" id="GO:0005581">
    <property type="term" value="C:collagen trimer"/>
    <property type="evidence" value="ECO:0007669"/>
    <property type="project" value="UniProtKB-KW"/>
</dbReference>
<dbReference type="InterPro" id="IPR002035">
    <property type="entry name" value="VWF_A"/>
</dbReference>
<keyword evidence="4" id="KW-0176">Collagen</keyword>
<evidence type="ECO:0000259" key="2">
    <source>
        <dbReference type="PROSITE" id="PS50234"/>
    </source>
</evidence>
<keyword evidence="1" id="KW-0732">Signal</keyword>
<sequence>MIKLLCVFIVALGAINASVVKRETIHDKGTHLLVCEQEPIELGIVLDSSSSIAHSDFRKGIEFLQDFVDQYEIGDGPNDVRVSIITFGKGIYPQDAFNLTTYQNKEEVEEALGEIPHRAGLYTSTGEGIEYMSKYQLSKTVTRPGADRIGIVITDGNSQEWRRTRDAAQEARDDGIIMFAVGIGRVRDQELENIAGNLSRVVKVKNYGQLHDIKASLARQTCIKKEKPTTTPPPQTATCGEENPADIYFAFSPAELGLAATSWTSSFVSITAKQDALEDGFRFGVVSGSCPDDEGFDLDDYSSAEAIEERMTGYLMPRMSALVQRLTSTGYTATSGGRADARDVAVLVANGGKRNKGLAAEVERLVAAGVEVFIADPIGSGVNIDGAITLTGRSAKEASANLVNYLCPPRT</sequence>
<reference evidence="4" key="1">
    <citation type="submission" date="2025-08" db="UniProtKB">
        <authorList>
            <consortium name="RefSeq"/>
        </authorList>
    </citation>
    <scope>IDENTIFICATION</scope>
</reference>
<accession>A0ABM1A8D8</accession>
<evidence type="ECO:0000313" key="4">
    <source>
        <dbReference type="RefSeq" id="XP_012942797.1"/>
    </source>
</evidence>
<feature type="domain" description="VWFA" evidence="2">
    <location>
        <begin position="41"/>
        <end position="217"/>
    </location>
</feature>
<dbReference type="Pfam" id="PF00092">
    <property type="entry name" value="VWA"/>
    <property type="match status" value="1"/>
</dbReference>
<dbReference type="Proteomes" id="UP000694888">
    <property type="component" value="Unplaced"/>
</dbReference>
<dbReference type="PANTHER" id="PTHR24020:SF84">
    <property type="entry name" value="VWFA DOMAIN-CONTAINING PROTEIN"/>
    <property type="match status" value="1"/>
</dbReference>
<dbReference type="PANTHER" id="PTHR24020">
    <property type="entry name" value="COLLAGEN ALPHA"/>
    <property type="match status" value="1"/>
</dbReference>
<dbReference type="InterPro" id="IPR050525">
    <property type="entry name" value="ECM_Assembly_Org"/>
</dbReference>
<dbReference type="RefSeq" id="XP_012942797.1">
    <property type="nucleotide sequence ID" value="XM_013087343.1"/>
</dbReference>
<proteinExistence type="predicted"/>
<dbReference type="InterPro" id="IPR036465">
    <property type="entry name" value="vWFA_dom_sf"/>
</dbReference>
<feature type="signal peptide" evidence="1">
    <location>
        <begin position="1"/>
        <end position="17"/>
    </location>
</feature>
<dbReference type="SMART" id="SM00327">
    <property type="entry name" value="VWA"/>
    <property type="match status" value="1"/>
</dbReference>
<protein>
    <submittedName>
        <fullName evidence="4">Collagen alpha-1(XXI) chain</fullName>
    </submittedName>
</protein>
<evidence type="ECO:0000256" key="1">
    <source>
        <dbReference type="SAM" id="SignalP"/>
    </source>
</evidence>
<organism evidence="3 4">
    <name type="scientific">Aplysia californica</name>
    <name type="common">California sea hare</name>
    <dbReference type="NCBI Taxonomy" id="6500"/>
    <lineage>
        <taxon>Eukaryota</taxon>
        <taxon>Metazoa</taxon>
        <taxon>Spiralia</taxon>
        <taxon>Lophotrochozoa</taxon>
        <taxon>Mollusca</taxon>
        <taxon>Gastropoda</taxon>
        <taxon>Heterobranchia</taxon>
        <taxon>Euthyneura</taxon>
        <taxon>Tectipleura</taxon>
        <taxon>Aplysiida</taxon>
        <taxon>Aplysioidea</taxon>
        <taxon>Aplysiidae</taxon>
        <taxon>Aplysia</taxon>
    </lineage>
</organism>
<dbReference type="CDD" id="cd01450">
    <property type="entry name" value="vWFA_subfamily_ECM"/>
    <property type="match status" value="1"/>
</dbReference>
<dbReference type="SUPFAM" id="SSF53300">
    <property type="entry name" value="vWA-like"/>
    <property type="match status" value="1"/>
</dbReference>
<name>A0ABM1A8D8_APLCA</name>
<keyword evidence="3" id="KW-1185">Reference proteome</keyword>